<dbReference type="Pfam" id="PF19765">
    <property type="entry name" value="DUF6252"/>
    <property type="match status" value="1"/>
</dbReference>
<dbReference type="Proteomes" id="UP000214684">
    <property type="component" value="Unassembled WGS sequence"/>
</dbReference>
<dbReference type="EMBL" id="MUGS01000002">
    <property type="protein sequence ID" value="OXG09625.1"/>
    <property type="molecule type" value="Genomic_DNA"/>
</dbReference>
<dbReference type="AlphaFoldDB" id="A0A227PKQ6"/>
<dbReference type="OrthoDB" id="1448607at2"/>
<protein>
    <submittedName>
        <fullName evidence="1">Uncharacterized protein</fullName>
    </submittedName>
</protein>
<name>A0A227PKQ6_9FLAO</name>
<gene>
    <name evidence="1" type="ORF">B0A64_01045</name>
</gene>
<dbReference type="RefSeq" id="WP_089477927.1">
    <property type="nucleotide sequence ID" value="NZ_MUGS01000002.1"/>
</dbReference>
<reference evidence="1 2" key="1">
    <citation type="submission" date="2016-11" db="EMBL/GenBank/DDBJ databases">
        <title>Whole genomes of Flavobacteriaceae.</title>
        <authorList>
            <person name="Stine C."/>
            <person name="Li C."/>
            <person name="Tadesse D."/>
        </authorList>
    </citation>
    <scope>NUCLEOTIDE SEQUENCE [LARGE SCALE GENOMIC DNA]</scope>
    <source>
        <strain evidence="1 2">DSM 24704</strain>
    </source>
</reference>
<dbReference type="InterPro" id="IPR046219">
    <property type="entry name" value="DUF6252"/>
</dbReference>
<evidence type="ECO:0000313" key="1">
    <source>
        <dbReference type="EMBL" id="OXG09625.1"/>
    </source>
</evidence>
<dbReference type="PROSITE" id="PS51257">
    <property type="entry name" value="PROKAR_LIPOPROTEIN"/>
    <property type="match status" value="1"/>
</dbReference>
<keyword evidence="2" id="KW-1185">Reference proteome</keyword>
<sequence>MKKYFCLLLPVFLLASCTEDVKFNNPAFQSLKDNVFWRAQNYSAHVETSGIVVIQGSLGYEKVTFRLPSSSPQTYILGVDDSSVATYSNTLPSQLAEFSTGTNKGSGQIIVTDYNAEAQTISGTFRFNAVNRDEGNPEKPGISFTEGVFYKIPISPN</sequence>
<accession>A0A227PKQ6</accession>
<evidence type="ECO:0000313" key="2">
    <source>
        <dbReference type="Proteomes" id="UP000214684"/>
    </source>
</evidence>
<proteinExistence type="predicted"/>
<organism evidence="1 2">
    <name type="scientific">Flavobacterium araucananum</name>
    <dbReference type="NCBI Taxonomy" id="946678"/>
    <lineage>
        <taxon>Bacteria</taxon>
        <taxon>Pseudomonadati</taxon>
        <taxon>Bacteroidota</taxon>
        <taxon>Flavobacteriia</taxon>
        <taxon>Flavobacteriales</taxon>
        <taxon>Flavobacteriaceae</taxon>
        <taxon>Flavobacterium</taxon>
    </lineage>
</organism>
<comment type="caution">
    <text evidence="1">The sequence shown here is derived from an EMBL/GenBank/DDBJ whole genome shotgun (WGS) entry which is preliminary data.</text>
</comment>